<evidence type="ECO:0000313" key="2">
    <source>
        <dbReference type="EMBL" id="ELA26932.1"/>
    </source>
</evidence>
<sequence>MVKFTASVVTLAMAAAVTAAPAASSETIFSFASWVEDIIANPDTALSPEQAVAALPALSPPPSGDAAACLNDLARKGSAGTNCVVAQSAIQMCRIGGAELVGTKAEAGTYTVNCNDIARTGGLIFDTCYRADNTVKGSEFCITNSNIQVNIQGV</sequence>
<keyword evidence="1" id="KW-0732">Signal</keyword>
<dbReference type="PANTHER" id="PTHR39603:SF1">
    <property type="entry name" value="CYANOVIRIN-N DOMAIN-CONTAINING PROTEIN"/>
    <property type="match status" value="1"/>
</dbReference>
<feature type="signal peptide" evidence="1">
    <location>
        <begin position="1"/>
        <end position="19"/>
    </location>
</feature>
<reference evidence="2" key="1">
    <citation type="submission" date="2012-08" db="EMBL/GenBank/DDBJ databases">
        <title>Genome analysis of Colletotrichum orbiculare and Colletotrichum fructicola.</title>
        <authorList>
            <person name="Gan P.H.P."/>
            <person name="Ikeda K."/>
            <person name="Irieda H."/>
            <person name="Narusaka M."/>
            <person name="O'Connell R.J."/>
            <person name="Narusaka Y."/>
            <person name="Takano Y."/>
            <person name="Kubo Y."/>
            <person name="Shirasu K."/>
        </authorList>
    </citation>
    <scope>NUCLEOTIDE SEQUENCE</scope>
    <source>
        <strain evidence="2">Nara gc5</strain>
    </source>
</reference>
<evidence type="ECO:0000256" key="1">
    <source>
        <dbReference type="SAM" id="SignalP"/>
    </source>
</evidence>
<accession>L2FKS5</accession>
<protein>
    <submittedName>
        <fullName evidence="2">Uncharacterized protein</fullName>
    </submittedName>
</protein>
<dbReference type="STRING" id="1213859.L2FKS5"/>
<proteinExistence type="predicted"/>
<dbReference type="EMBL" id="KB021009">
    <property type="protein sequence ID" value="ELA26932.1"/>
    <property type="molecule type" value="Genomic_DNA"/>
</dbReference>
<gene>
    <name evidence="2" type="ORF">CGGC5_12153</name>
</gene>
<dbReference type="HOGENOM" id="CLU_104265_0_0_1"/>
<organism evidence="2">
    <name type="scientific">Colletotrichum fructicola (strain Nara gc5)</name>
    <name type="common">Anthracnose fungus</name>
    <name type="synonym">Colletotrichum gloeosporioides (strain Nara gc5)</name>
    <dbReference type="NCBI Taxonomy" id="1213859"/>
    <lineage>
        <taxon>Eukaryota</taxon>
        <taxon>Fungi</taxon>
        <taxon>Dikarya</taxon>
        <taxon>Ascomycota</taxon>
        <taxon>Pezizomycotina</taxon>
        <taxon>Sordariomycetes</taxon>
        <taxon>Hypocreomycetidae</taxon>
        <taxon>Glomerellales</taxon>
        <taxon>Glomerellaceae</taxon>
        <taxon>Colletotrichum</taxon>
        <taxon>Colletotrichum gloeosporioides species complex</taxon>
    </lineage>
</organism>
<dbReference type="AlphaFoldDB" id="L2FKS5"/>
<name>L2FKS5_COLFN</name>
<feature type="chain" id="PRO_5003958715" evidence="1">
    <location>
        <begin position="20"/>
        <end position="154"/>
    </location>
</feature>
<dbReference type="PANTHER" id="PTHR39603">
    <property type="entry name" value="CYANOVIRIN-N DOMAIN-CONTAINING PROTEIN"/>
    <property type="match status" value="1"/>
</dbReference>